<feature type="transmembrane region" description="Helical" evidence="5">
    <location>
        <begin position="308"/>
        <end position="328"/>
    </location>
</feature>
<keyword evidence="5" id="KW-0472">Membrane</keyword>
<gene>
    <name evidence="6" type="ORF">E6K79_02965</name>
</gene>
<evidence type="ECO:0000313" key="7">
    <source>
        <dbReference type="Proteomes" id="UP000317691"/>
    </source>
</evidence>
<feature type="transmembrane region" description="Helical" evidence="5">
    <location>
        <begin position="389"/>
        <end position="409"/>
    </location>
</feature>
<feature type="transmembrane region" description="Helical" evidence="5">
    <location>
        <begin position="195"/>
        <end position="223"/>
    </location>
</feature>
<dbReference type="Pfam" id="PF13432">
    <property type="entry name" value="TPR_16"/>
    <property type="match status" value="2"/>
</dbReference>
<evidence type="ECO:0000256" key="2">
    <source>
        <dbReference type="ARBA" id="ARBA00022803"/>
    </source>
</evidence>
<feature type="repeat" description="TPR" evidence="3">
    <location>
        <begin position="508"/>
        <end position="541"/>
    </location>
</feature>
<feature type="transmembrane region" description="Helical" evidence="5">
    <location>
        <begin position="136"/>
        <end position="153"/>
    </location>
</feature>
<feature type="transmembrane region" description="Helical" evidence="5">
    <location>
        <begin position="335"/>
        <end position="357"/>
    </location>
</feature>
<evidence type="ECO:0000313" key="6">
    <source>
        <dbReference type="EMBL" id="TMQ66329.1"/>
    </source>
</evidence>
<protein>
    <submittedName>
        <fullName evidence="6">Tetratricopeptide repeat protein</fullName>
    </submittedName>
</protein>
<dbReference type="SUPFAM" id="SSF48452">
    <property type="entry name" value="TPR-like"/>
    <property type="match status" value="2"/>
</dbReference>
<feature type="repeat" description="TPR" evidence="3">
    <location>
        <begin position="583"/>
        <end position="616"/>
    </location>
</feature>
<dbReference type="Proteomes" id="UP000317691">
    <property type="component" value="Unassembled WGS sequence"/>
</dbReference>
<evidence type="ECO:0000256" key="5">
    <source>
        <dbReference type="SAM" id="Phobius"/>
    </source>
</evidence>
<organism evidence="6 7">
    <name type="scientific">Eiseniibacteriota bacterium</name>
    <dbReference type="NCBI Taxonomy" id="2212470"/>
    <lineage>
        <taxon>Bacteria</taxon>
        <taxon>Candidatus Eiseniibacteriota</taxon>
    </lineage>
</organism>
<dbReference type="AlphaFoldDB" id="A0A538TRS4"/>
<dbReference type="PANTHER" id="PTHR44227">
    <property type="match status" value="1"/>
</dbReference>
<feature type="region of interest" description="Disordered" evidence="4">
    <location>
        <begin position="1"/>
        <end position="22"/>
    </location>
</feature>
<feature type="transmembrane region" description="Helical" evidence="5">
    <location>
        <begin position="30"/>
        <end position="49"/>
    </location>
</feature>
<evidence type="ECO:0000256" key="1">
    <source>
        <dbReference type="ARBA" id="ARBA00022737"/>
    </source>
</evidence>
<dbReference type="InterPro" id="IPR052346">
    <property type="entry name" value="O-mannosyl-transferase_TMTC"/>
</dbReference>
<dbReference type="SMART" id="SM00028">
    <property type="entry name" value="TPR"/>
    <property type="match status" value="4"/>
</dbReference>
<feature type="transmembrane region" description="Helical" evidence="5">
    <location>
        <begin position="363"/>
        <end position="382"/>
    </location>
</feature>
<feature type="compositionally biased region" description="Polar residues" evidence="4">
    <location>
        <begin position="1"/>
        <end position="15"/>
    </location>
</feature>
<dbReference type="Pfam" id="PF13181">
    <property type="entry name" value="TPR_8"/>
    <property type="match status" value="1"/>
</dbReference>
<dbReference type="Pfam" id="PF13374">
    <property type="entry name" value="TPR_10"/>
    <property type="match status" value="1"/>
</dbReference>
<feature type="transmembrane region" description="Helical" evidence="5">
    <location>
        <begin position="159"/>
        <end position="183"/>
    </location>
</feature>
<accession>A0A538TRS4</accession>
<evidence type="ECO:0000256" key="4">
    <source>
        <dbReference type="SAM" id="MobiDB-lite"/>
    </source>
</evidence>
<dbReference type="InterPro" id="IPR019734">
    <property type="entry name" value="TPR_rpt"/>
</dbReference>
<evidence type="ECO:0000256" key="3">
    <source>
        <dbReference type="PROSITE-ProRule" id="PRU00339"/>
    </source>
</evidence>
<dbReference type="PANTHER" id="PTHR44227:SF3">
    <property type="entry name" value="PROTEIN O-MANNOSYL-TRANSFERASE TMTC4"/>
    <property type="match status" value="1"/>
</dbReference>
<comment type="caution">
    <text evidence="6">The sequence shown here is derived from an EMBL/GenBank/DDBJ whole genome shotgun (WGS) entry which is preliminary data.</text>
</comment>
<dbReference type="EMBL" id="VBOZ01000009">
    <property type="protein sequence ID" value="TMQ66329.1"/>
    <property type="molecule type" value="Genomic_DNA"/>
</dbReference>
<dbReference type="Gene3D" id="1.25.40.10">
    <property type="entry name" value="Tetratricopeptide repeat domain"/>
    <property type="match status" value="2"/>
</dbReference>
<proteinExistence type="predicted"/>
<keyword evidence="5" id="KW-0812">Transmembrane</keyword>
<keyword evidence="5" id="KW-1133">Transmembrane helix</keyword>
<dbReference type="InterPro" id="IPR011990">
    <property type="entry name" value="TPR-like_helical_dom_sf"/>
</dbReference>
<keyword evidence="1" id="KW-0677">Repeat</keyword>
<dbReference type="PROSITE" id="PS50005">
    <property type="entry name" value="TPR"/>
    <property type="match status" value="3"/>
</dbReference>
<name>A0A538TRS4_UNCEI</name>
<sequence>MPTPQQRRFQRQHQTVKPAPGARSVAGVPLPLQALAYLAVFAAAVAVYLPTLRHGFLINWDDPTYVVNNPLIRGWSRENLIEIFTKPYFSNFLPLHLVSYMVDYSLWGLNPFGYHLQSVILNGVNAALALLVTRRLFGDFTLAFLAALLYAVHPSHVEAVAWISIRKDLLSTTFLLLTVYFYLRATGSRSLDRGSYAASVAAFTLGLLSKVSIVALPLFLLLLDLLQTAGRRRLSWKAALANKIPYGLVGLMLVRLNMLAQAKGQTYAHDPANYLMVKGHAVWNYLALLTGLPPGRPIYDAPQFAPDLLPAVANLAGIVVLPAALWVAHRRGWRVMSLGAGWVFVLLLPAIFFPLVTYMADRYLYAPSLGFCWLLGAGIVWMGRRSGGIAVRAGVVAFLTAIPFAGFVYRTMEYCPVWAGSESLWSYALARSEDYRIRNNLAQARLDEKRWADAERLYREGSRFENYISHQGLAAVYYNTNRYAEAEREIERAVEIARKGGLASGKLADLEYARGQIYWVQSQPQKAIDAWEAALRANPRDERAPLTTVWVGVAESRLGNEEASQEAFRQAIEKYRRTGQPVTDAYFAIGTVELNRNNFLKAAEWYRLAYRESPHEAKVAFFLGRALARGGSPAEAMQLFKRIAEGEFSILSDSQFTMPDVYVQMGVAAQTLGHNQEAIGYWEEALRRAPDHPERDAILASIAALRRAAGH</sequence>
<feature type="repeat" description="TPR" evidence="3">
    <location>
        <begin position="659"/>
        <end position="692"/>
    </location>
</feature>
<reference evidence="6 7" key="1">
    <citation type="journal article" date="2019" name="Nat. Microbiol.">
        <title>Mediterranean grassland soil C-N compound turnover is dependent on rainfall and depth, and is mediated by genomically divergent microorganisms.</title>
        <authorList>
            <person name="Diamond S."/>
            <person name="Andeer P.F."/>
            <person name="Li Z."/>
            <person name="Crits-Christoph A."/>
            <person name="Burstein D."/>
            <person name="Anantharaman K."/>
            <person name="Lane K.R."/>
            <person name="Thomas B.C."/>
            <person name="Pan C."/>
            <person name="Northen T.R."/>
            <person name="Banfield J.F."/>
        </authorList>
    </citation>
    <scope>NUCLEOTIDE SEQUENCE [LARGE SCALE GENOMIC DNA]</scope>
    <source>
        <strain evidence="6">WS_9</strain>
    </source>
</reference>
<keyword evidence="2 3" id="KW-0802">TPR repeat</keyword>